<keyword evidence="4" id="KW-1133">Transmembrane helix</keyword>
<comment type="similarity">
    <text evidence="2">Belongs to the methyl-accepting chemotaxis (MCP) protein family.</text>
</comment>
<dbReference type="InterPro" id="IPR004089">
    <property type="entry name" value="MCPsignal_dom"/>
</dbReference>
<keyword evidence="4" id="KW-0472">Membrane</keyword>
<dbReference type="SMART" id="SM00304">
    <property type="entry name" value="HAMP"/>
    <property type="match status" value="1"/>
</dbReference>
<evidence type="ECO:0000256" key="1">
    <source>
        <dbReference type="ARBA" id="ARBA00023224"/>
    </source>
</evidence>
<dbReference type="InterPro" id="IPR003660">
    <property type="entry name" value="HAMP_dom"/>
</dbReference>
<sequence length="714" mass="77819">MGQRSQRAAWGHITVTLDEYSGEQRTLLNWMDAIPMIRPHSLGVKIMAGVGLAGLISLLCMGGFSLYKMEKAILEENFQGVNKLTFGVVSGLENIMLAGDSELARNLANRLRNMEDVESFRILRLDSQEAFQEGQEAPEDEETGWVGYRHFDASKVDENFAQAVQTKQRVRVDHKGKNGENQQTYFVPILNSESCHACHGDQHDVRGVLKITVSIDEMIDNITRTRLDLLIMLVVSITFFLALLHYFLKKLVINPVNDVKEKMHEFAEGENPDLTQQLIFDSKDEIGELVHWFNQFLEVIHEIVAGVKQSTETLNALGEKLNEASEYMGDGVDGVREQTLSSTDQAVQMREQMETVSRITMGVVALLESSVEKVSDVHHSMVTISAASEQANINLRSVADNTQNMSGSMAEVQSAASRSNDNFHTIASSVEALGESFHDVRKSCEQAQEDAGQAVNLSRETSELVQLLEEATKAITRTVGEIRQIADQTNMLALNAAIEAAGAGQAGRGFAVVANEVKQLASRTAQATTSITKDTKSIQERTKKAIQATEQVAEMIEAVGVSNQQITESVDIQTSALHEINGAISQSVQEMAAVTDSINDSSEGISESARNVDEISLGIDEVTRNVALISTSVDDLAEAVKRGADQGKSSVTTVVDVARSSQSIVAAMATSAQSAEGIQALSLSVKQQAKTLAELGQTLNSQLNRFICDTKRPS</sequence>
<feature type="transmembrane region" description="Helical" evidence="4">
    <location>
        <begin position="46"/>
        <end position="67"/>
    </location>
</feature>
<proteinExistence type="inferred from homology"/>
<evidence type="ECO:0000256" key="3">
    <source>
        <dbReference type="PROSITE-ProRule" id="PRU00284"/>
    </source>
</evidence>
<keyword evidence="1 3" id="KW-0807">Transducer</keyword>
<dbReference type="GO" id="GO:0007165">
    <property type="term" value="P:signal transduction"/>
    <property type="evidence" value="ECO:0007669"/>
    <property type="project" value="UniProtKB-KW"/>
</dbReference>
<feature type="transmembrane region" description="Helical" evidence="4">
    <location>
        <begin position="227"/>
        <end position="248"/>
    </location>
</feature>
<dbReference type="Gene3D" id="1.10.287.950">
    <property type="entry name" value="Methyl-accepting chemotaxis protein"/>
    <property type="match status" value="2"/>
</dbReference>
<dbReference type="EMBL" id="LO017727">
    <property type="protein sequence ID" value="CRH07977.1"/>
    <property type="molecule type" value="Genomic_DNA"/>
</dbReference>
<dbReference type="SMART" id="SM00283">
    <property type="entry name" value="MA"/>
    <property type="match status" value="1"/>
</dbReference>
<evidence type="ECO:0000259" key="6">
    <source>
        <dbReference type="PROSITE" id="PS50885"/>
    </source>
</evidence>
<evidence type="ECO:0000256" key="4">
    <source>
        <dbReference type="SAM" id="Phobius"/>
    </source>
</evidence>
<dbReference type="PROSITE" id="PS50111">
    <property type="entry name" value="CHEMOTAXIS_TRANSDUC_2"/>
    <property type="match status" value="1"/>
</dbReference>
<dbReference type="CDD" id="cd06225">
    <property type="entry name" value="HAMP"/>
    <property type="match status" value="1"/>
</dbReference>
<dbReference type="PROSITE" id="PS50885">
    <property type="entry name" value="HAMP"/>
    <property type="match status" value="1"/>
</dbReference>
<dbReference type="PANTHER" id="PTHR32089">
    <property type="entry name" value="METHYL-ACCEPTING CHEMOTAXIS PROTEIN MCPB"/>
    <property type="match status" value="1"/>
</dbReference>
<evidence type="ECO:0000313" key="7">
    <source>
        <dbReference type="EMBL" id="CRH07977.1"/>
    </source>
</evidence>
<dbReference type="SUPFAM" id="SSF58104">
    <property type="entry name" value="Methyl-accepting chemotaxis protein (MCP) signaling domain"/>
    <property type="match status" value="3"/>
</dbReference>
<gene>
    <name evidence="7" type="ORF">MAGMO_3849</name>
</gene>
<name>A0A1S7LPJ3_MAGMO</name>
<dbReference type="Pfam" id="PF00672">
    <property type="entry name" value="HAMP"/>
    <property type="match status" value="1"/>
</dbReference>
<keyword evidence="4" id="KW-0812">Transmembrane</keyword>
<feature type="domain" description="HAMP" evidence="6">
    <location>
        <begin position="250"/>
        <end position="305"/>
    </location>
</feature>
<feature type="domain" description="Methyl-accepting transducer" evidence="5">
    <location>
        <begin position="380"/>
        <end position="613"/>
    </location>
</feature>
<dbReference type="GO" id="GO:0016020">
    <property type="term" value="C:membrane"/>
    <property type="evidence" value="ECO:0007669"/>
    <property type="project" value="InterPro"/>
</dbReference>
<dbReference type="Pfam" id="PF00015">
    <property type="entry name" value="MCPsignal"/>
    <property type="match status" value="1"/>
</dbReference>
<dbReference type="PANTHER" id="PTHR32089:SF112">
    <property type="entry name" value="LYSOZYME-LIKE PROTEIN-RELATED"/>
    <property type="match status" value="1"/>
</dbReference>
<evidence type="ECO:0000259" key="5">
    <source>
        <dbReference type="PROSITE" id="PS50111"/>
    </source>
</evidence>
<dbReference type="AlphaFoldDB" id="A0A1S7LPJ3"/>
<protein>
    <submittedName>
        <fullName evidence="7">Putative methyl-accepting chemotaxis sensory transducer</fullName>
    </submittedName>
</protein>
<accession>A0A1S7LPJ3</accession>
<dbReference type="Gene3D" id="3.30.450.290">
    <property type="match status" value="1"/>
</dbReference>
<organism evidence="7">
    <name type="scientific">Magnetococcus massalia (strain MO-1)</name>
    <dbReference type="NCBI Taxonomy" id="451514"/>
    <lineage>
        <taxon>Bacteria</taxon>
        <taxon>Pseudomonadati</taxon>
        <taxon>Pseudomonadota</taxon>
        <taxon>Magnetococcia</taxon>
        <taxon>Magnetococcales</taxon>
        <taxon>Magnetococcaceae</taxon>
        <taxon>Magnetococcus</taxon>
    </lineage>
</organism>
<evidence type="ECO:0000256" key="2">
    <source>
        <dbReference type="ARBA" id="ARBA00029447"/>
    </source>
</evidence>
<reference evidence="7" key="1">
    <citation type="submission" date="2015-04" db="EMBL/GenBank/DDBJ databases">
        <authorList>
            <person name="Syromyatnikov M.Y."/>
            <person name="Popov V.N."/>
        </authorList>
    </citation>
    <scope>NUCLEOTIDE SEQUENCE</scope>
    <source>
        <strain evidence="7">MO-1</strain>
    </source>
</reference>